<dbReference type="AlphaFoldDB" id="A0A6J4SPV4"/>
<dbReference type="EMBL" id="CADCVZ010000015">
    <property type="protein sequence ID" value="CAA9500012.1"/>
    <property type="molecule type" value="Genomic_DNA"/>
</dbReference>
<evidence type="ECO:0000313" key="2">
    <source>
        <dbReference type="EMBL" id="CAA9500012.1"/>
    </source>
</evidence>
<gene>
    <name evidence="2" type="ORF">AVDCRST_MAG09-936</name>
</gene>
<dbReference type="InterPro" id="IPR025657">
    <property type="entry name" value="RadC_JAB"/>
</dbReference>
<sequence length="157" mass="16838">MLHQRADDPATLTGVEASKAFFAPSLQDSGRESLWVAHVDGRTRCLHLASYSGDRHAEMPVGAILRDAALFGSAGLILAHNHAGRSSRRDPEVVRATRELAGAAAALDLAVIDHLVFTPFPAPACAEWGCSNKRRRARTQAGASVLFNRRRSGKQGS</sequence>
<organism evidence="2">
    <name type="scientific">uncultured Sphingomonas sp</name>
    <dbReference type="NCBI Taxonomy" id="158754"/>
    <lineage>
        <taxon>Bacteria</taxon>
        <taxon>Pseudomonadati</taxon>
        <taxon>Pseudomonadota</taxon>
        <taxon>Alphaproteobacteria</taxon>
        <taxon>Sphingomonadales</taxon>
        <taxon>Sphingomonadaceae</taxon>
        <taxon>Sphingomonas</taxon>
        <taxon>environmental samples</taxon>
    </lineage>
</organism>
<name>A0A6J4SPV4_9SPHN</name>
<feature type="domain" description="RadC-like JAB" evidence="1">
    <location>
        <begin position="16"/>
        <end position="118"/>
    </location>
</feature>
<dbReference type="Pfam" id="PF04002">
    <property type="entry name" value="RadC"/>
    <property type="match status" value="1"/>
</dbReference>
<reference evidence="2" key="1">
    <citation type="submission" date="2020-02" db="EMBL/GenBank/DDBJ databases">
        <authorList>
            <person name="Meier V. D."/>
        </authorList>
    </citation>
    <scope>NUCLEOTIDE SEQUENCE</scope>
    <source>
        <strain evidence="2">AVDCRST_MAG09</strain>
    </source>
</reference>
<protein>
    <recommendedName>
        <fullName evidence="1">RadC-like JAB domain-containing protein</fullName>
    </recommendedName>
</protein>
<dbReference type="Gene3D" id="3.40.140.10">
    <property type="entry name" value="Cytidine Deaminase, domain 2"/>
    <property type="match status" value="1"/>
</dbReference>
<accession>A0A6J4SPV4</accession>
<evidence type="ECO:0000259" key="1">
    <source>
        <dbReference type="Pfam" id="PF04002"/>
    </source>
</evidence>
<dbReference type="RefSeq" id="WP_294172279.1">
    <property type="nucleotide sequence ID" value="NZ_CADCVZ010000015.1"/>
</dbReference>
<proteinExistence type="predicted"/>